<reference evidence="2" key="1">
    <citation type="journal article" date="2019" name="Int. J. Syst. Evol. Microbiol.">
        <title>The Global Catalogue of Microorganisms (GCM) 10K type strain sequencing project: providing services to taxonomists for standard genome sequencing and annotation.</title>
        <authorList>
            <consortium name="The Broad Institute Genomics Platform"/>
            <consortium name="The Broad Institute Genome Sequencing Center for Infectious Disease"/>
            <person name="Wu L."/>
            <person name="Ma J."/>
        </authorList>
    </citation>
    <scope>NUCLEOTIDE SEQUENCE [LARGE SCALE GENOMIC DNA]</scope>
    <source>
        <strain evidence="2">CCUG 39402</strain>
    </source>
</reference>
<keyword evidence="2" id="KW-1185">Reference proteome</keyword>
<dbReference type="RefSeq" id="WP_377412928.1">
    <property type="nucleotide sequence ID" value="NZ_JBHSRS010000017.1"/>
</dbReference>
<protein>
    <submittedName>
        <fullName evidence="1">PRTRC system protein C</fullName>
    </submittedName>
</protein>
<dbReference type="EMBL" id="JBHSRS010000017">
    <property type="protein sequence ID" value="MFC6281178.1"/>
    <property type="molecule type" value="Genomic_DNA"/>
</dbReference>
<comment type="caution">
    <text evidence="1">The sequence shown here is derived from an EMBL/GenBank/DDBJ whole genome shotgun (WGS) entry which is preliminary data.</text>
</comment>
<proteinExistence type="predicted"/>
<sequence length="134" mass="14765">MKEITISRVFIYNGIKLADPNPALQPDAVREFYVPHYQELNTAVVEGPVTKDNVATYTLRRAAGAKGRGPLPSPLRTRLQAIARGEVQEGKQKPMDAGLIGSMGGVYVRLSEIAKSKKFGRPLHMPREAFGFWG</sequence>
<dbReference type="InterPro" id="IPR022289">
    <property type="entry name" value="PRTRC_protein-C"/>
</dbReference>
<dbReference type="InterPro" id="IPR032866">
    <property type="entry name" value="Prok_Ub"/>
</dbReference>
<evidence type="ECO:0000313" key="1">
    <source>
        <dbReference type="EMBL" id="MFC6281178.1"/>
    </source>
</evidence>
<dbReference type="NCBIfam" id="TIGR03738">
    <property type="entry name" value="PRTRC_C"/>
    <property type="match status" value="1"/>
</dbReference>
<accession>A0ABW1TV36</accession>
<evidence type="ECO:0000313" key="2">
    <source>
        <dbReference type="Proteomes" id="UP001596270"/>
    </source>
</evidence>
<gene>
    <name evidence="1" type="ORF">ACFQND_08055</name>
</gene>
<name>A0ABW1TV36_9BURK</name>
<dbReference type="Proteomes" id="UP001596270">
    <property type="component" value="Unassembled WGS sequence"/>
</dbReference>
<dbReference type="Pfam" id="PF14454">
    <property type="entry name" value="Prok_Ub"/>
    <property type="match status" value="1"/>
</dbReference>
<organism evidence="1 2">
    <name type="scientific">Polaromonas aquatica</name>
    <dbReference type="NCBI Taxonomy" id="332657"/>
    <lineage>
        <taxon>Bacteria</taxon>
        <taxon>Pseudomonadati</taxon>
        <taxon>Pseudomonadota</taxon>
        <taxon>Betaproteobacteria</taxon>
        <taxon>Burkholderiales</taxon>
        <taxon>Comamonadaceae</taxon>
        <taxon>Polaromonas</taxon>
    </lineage>
</organism>